<dbReference type="AlphaFoldDB" id="A0A150R7K0"/>
<feature type="compositionally biased region" description="Basic residues" evidence="3">
    <location>
        <begin position="205"/>
        <end position="250"/>
    </location>
</feature>
<feature type="compositionally biased region" description="Basic residues" evidence="3">
    <location>
        <begin position="102"/>
        <end position="120"/>
    </location>
</feature>
<reference evidence="5 6" key="1">
    <citation type="submission" date="2014-02" db="EMBL/GenBank/DDBJ databases">
        <title>The small core and large imbalanced accessory genome model reveals a collaborative survival strategy of Sorangium cellulosum strains in nature.</title>
        <authorList>
            <person name="Han K."/>
            <person name="Peng R."/>
            <person name="Blom J."/>
            <person name="Li Y.-Z."/>
        </authorList>
    </citation>
    <scope>NUCLEOTIDE SEQUENCE [LARGE SCALE GENOMIC DNA]</scope>
    <source>
        <strain evidence="5 6">So0011-07</strain>
    </source>
</reference>
<dbReference type="Gene3D" id="1.10.3290.10">
    <property type="entry name" value="Fido-like domain"/>
    <property type="match status" value="1"/>
</dbReference>
<dbReference type="InterPro" id="IPR036597">
    <property type="entry name" value="Fido-like_dom_sf"/>
</dbReference>
<feature type="compositionally biased region" description="Basic residues" evidence="3">
    <location>
        <begin position="127"/>
        <end position="139"/>
    </location>
</feature>
<feature type="binding site" evidence="1">
    <location>
        <begin position="603"/>
        <end position="604"/>
    </location>
    <ligand>
        <name>ATP</name>
        <dbReference type="ChEBI" id="CHEBI:30616"/>
    </ligand>
</feature>
<feature type="compositionally biased region" description="Basic residues" evidence="3">
    <location>
        <begin position="1"/>
        <end position="18"/>
    </location>
</feature>
<dbReference type="SUPFAM" id="SSF140931">
    <property type="entry name" value="Fic-like"/>
    <property type="match status" value="1"/>
</dbReference>
<gene>
    <name evidence="5" type="ORF">BE17_40870</name>
</gene>
<evidence type="ECO:0000256" key="2">
    <source>
        <dbReference type="PIRSR" id="PIRSR640198-3"/>
    </source>
</evidence>
<sequence length="645" mass="72215">MAAKKTRKTSKKDRKRATKASAASSRRAAATARTRKAKPAARSTARKPKRKAAASRPAARRTSAVKAAKRRKATTKRATTRKSAAPARRKAARTPARAARTSARKKSAAAKAKKVTRAAAKRAGASKARKAAARTKARSTRAAAKLRSTKARAKARATKVKARAAKAKATRARTARARVAKPRVTRARAAKKRATKPRAAAGRARSTRAAKKRVPRAKATKSRLARVKATKPRLARVKAAKPRLLRRKVAARSERVLTAPAAEPKKLRKKKLRAEDAPKLKLKEPKLKLKEPKLKLKEPKLKEKLKLRDVEEQAAPVEAERPRRTSDKPQRASDRPQRASDRPVLEKKSSRPAGAKGKGAGALIERRPGRVPLREPPRVVTLPLPMLPPPRRATIEERSAIIEQRLNAQTEDFRRRYIDSLDMSWIYHDSALEGVVYTFDELRAALNGPAPLVTDSSLQPTYDDIRRHKEAIAYVREQGANKRAPVTLDCVKKLYLILHPEEGDIKTVKYRKDIPQHRLYFHEYAPPDKIAYKVRQIIDWLSDPETRKTRNGIRIAARAHYDLLRVYPFPNDSGKVARLFMNMLLLRTGLPPSIIHSTERQRYYEALKGSATTVLQMVQESVENALASVEKLLDEHETRKRAFVS</sequence>
<dbReference type="Pfam" id="PF02661">
    <property type="entry name" value="Fic"/>
    <property type="match status" value="1"/>
</dbReference>
<dbReference type="Proteomes" id="UP000075635">
    <property type="component" value="Unassembled WGS sequence"/>
</dbReference>
<feature type="region of interest" description="Disordered" evidence="3">
    <location>
        <begin position="1"/>
        <end position="365"/>
    </location>
</feature>
<evidence type="ECO:0000313" key="5">
    <source>
        <dbReference type="EMBL" id="KYF76180.1"/>
    </source>
</evidence>
<feature type="compositionally biased region" description="Basic residues" evidence="3">
    <location>
        <begin position="67"/>
        <end position="80"/>
    </location>
</feature>
<comment type="caution">
    <text evidence="5">The sequence shown here is derived from an EMBL/GenBank/DDBJ whole genome shotgun (WGS) entry which is preliminary data.</text>
</comment>
<evidence type="ECO:0000256" key="3">
    <source>
        <dbReference type="SAM" id="MobiDB-lite"/>
    </source>
</evidence>
<protein>
    <recommendedName>
        <fullName evidence="4">Fido domain-containing protein</fullName>
    </recommendedName>
</protein>
<dbReference type="InterPro" id="IPR003812">
    <property type="entry name" value="Fido"/>
</dbReference>
<evidence type="ECO:0000256" key="1">
    <source>
        <dbReference type="PIRSR" id="PIRSR640198-2"/>
    </source>
</evidence>
<feature type="compositionally biased region" description="Basic residues" evidence="3">
    <location>
        <begin position="147"/>
        <end position="196"/>
    </location>
</feature>
<keyword evidence="1" id="KW-0067">ATP-binding</keyword>
<proteinExistence type="predicted"/>
<feature type="compositionally biased region" description="Basic and acidic residues" evidence="3">
    <location>
        <begin position="318"/>
        <end position="349"/>
    </location>
</feature>
<dbReference type="EMBL" id="JEMB01003042">
    <property type="protein sequence ID" value="KYF76180.1"/>
    <property type="molecule type" value="Genomic_DNA"/>
</dbReference>
<organism evidence="5 6">
    <name type="scientific">Sorangium cellulosum</name>
    <name type="common">Polyangium cellulosum</name>
    <dbReference type="NCBI Taxonomy" id="56"/>
    <lineage>
        <taxon>Bacteria</taxon>
        <taxon>Pseudomonadati</taxon>
        <taxon>Myxococcota</taxon>
        <taxon>Polyangia</taxon>
        <taxon>Polyangiales</taxon>
        <taxon>Polyangiaceae</taxon>
        <taxon>Sorangium</taxon>
    </lineage>
</organism>
<feature type="compositionally biased region" description="Basic residues" evidence="3">
    <location>
        <begin position="33"/>
        <end position="53"/>
    </location>
</feature>
<dbReference type="PANTHER" id="PTHR13504">
    <property type="entry name" value="FIDO DOMAIN-CONTAINING PROTEIN DDB_G0283145"/>
    <property type="match status" value="1"/>
</dbReference>
<dbReference type="PANTHER" id="PTHR13504:SF38">
    <property type="entry name" value="FIDO DOMAIN-CONTAINING PROTEIN"/>
    <property type="match status" value="1"/>
</dbReference>
<feature type="compositionally biased region" description="Low complexity" evidence="3">
    <location>
        <begin position="54"/>
        <end position="66"/>
    </location>
</feature>
<dbReference type="InterPro" id="IPR040198">
    <property type="entry name" value="Fido_containing"/>
</dbReference>
<evidence type="ECO:0000259" key="4">
    <source>
        <dbReference type="PROSITE" id="PS51459"/>
    </source>
</evidence>
<evidence type="ECO:0000313" key="6">
    <source>
        <dbReference type="Proteomes" id="UP000075635"/>
    </source>
</evidence>
<feature type="compositionally biased region" description="Basic and acidic residues" evidence="3">
    <location>
        <begin position="273"/>
        <end position="311"/>
    </location>
</feature>
<feature type="domain" description="Fido" evidence="4">
    <location>
        <begin position="486"/>
        <end position="635"/>
    </location>
</feature>
<keyword evidence="1" id="KW-0547">Nucleotide-binding</keyword>
<feature type="compositionally biased region" description="Low complexity" evidence="3">
    <location>
        <begin position="19"/>
        <end position="32"/>
    </location>
</feature>
<name>A0A150R7K0_SORCE</name>
<accession>A0A150R7K0</accession>
<dbReference type="GO" id="GO:0005524">
    <property type="term" value="F:ATP binding"/>
    <property type="evidence" value="ECO:0007669"/>
    <property type="project" value="UniProtKB-KW"/>
</dbReference>
<feature type="site" description="Important for autoinhibition of adenylyltransferase activity" evidence="2">
    <location>
        <position position="433"/>
    </location>
</feature>
<dbReference type="PROSITE" id="PS51459">
    <property type="entry name" value="FIDO"/>
    <property type="match status" value="1"/>
</dbReference>